<dbReference type="Proteomes" id="UP001174050">
    <property type="component" value="Unassembled WGS sequence"/>
</dbReference>
<accession>A0ABT7ZC02</accession>
<reference evidence="2" key="1">
    <citation type="submission" date="2023-06" db="EMBL/GenBank/DDBJ databases">
        <title>WGS-Sequencing of Streptomyces ficellus isolate 21 collected from sand in Gara Djebilet Iron Mine in Algeria.</title>
        <authorList>
            <person name="Zegers G.P."/>
            <person name="Gomez A."/>
            <person name="Gueddou A."/>
            <person name="Zahara A.F."/>
            <person name="Worth M."/>
            <person name="Sevigny J.L."/>
            <person name="Tisa L."/>
        </authorList>
    </citation>
    <scope>NUCLEOTIDE SEQUENCE</scope>
    <source>
        <strain evidence="2">AS11</strain>
    </source>
</reference>
<evidence type="ECO:0000259" key="1">
    <source>
        <dbReference type="Pfam" id="PF20028"/>
    </source>
</evidence>
<dbReference type="Pfam" id="PF20028">
    <property type="entry name" value="VMAP-C"/>
    <property type="match status" value="1"/>
</dbReference>
<sequence>MADAHTDLDALVRAATVRFLPADPADTHMWGSGFLVAPGWALTCAHVLLPHLRDDPGRAFRVAGSPSYYGIDPVGARLEKWLVTDPWDDEVPAVQDLALVRLLDDGVEHECVWIGDQVALPVGTRQVYGFRPEDDPGQPYELWTSRIAENTSDGRCSIRFAPMAEFPPGVSGGPVLDPVSGGVVAITKSGRYGKDGGRAVLLRALRAFGPLYRELIAQHDHWHAGRADSRGSWLFHQQRLPDQGAGGDDGWSPGDRVAALRLLAQLPDPPPPGVVETLVQHVRQDRQERVFPSLAAWRDGHGLLYRNGRPLPAVVFLHYLRQVVLLARSAGGKDAAAPAVDELDAWITKRLERVESFSRPLVIGAQLPEPLREAMAYEGGGAVPAAERIVVPYPGRGDTDNVVVVEIEPLPYRNLHWQIRIDDGSGDEEVFAAEADPDGVEPAGLLQRLRRPLDEAFQFADGANGHPAACEVVLPVADFDTPVHRWQLAEMARLGDAAHLPLGVRRRVVLRDLARRGRPDDAWTRRWEAMTAAGRLAAARTPPLQQAPRRRHFTAMAASHIPVLCRPAGRGAGRKAMELALETGHGIVLWHIEGHPRSTACAGDCDAFHQGAAELLGKTATARELPDRLRRIREEIHERRDQGHWAEAVAVLYDDPGRPVPAGPLGLWSSPA</sequence>
<evidence type="ECO:0000313" key="2">
    <source>
        <dbReference type="EMBL" id="MDN3297024.1"/>
    </source>
</evidence>
<dbReference type="InterPro" id="IPR009003">
    <property type="entry name" value="Peptidase_S1_PA"/>
</dbReference>
<dbReference type="RefSeq" id="WP_290114374.1">
    <property type="nucleotide sequence ID" value="NZ_JAUEPL010000042.1"/>
</dbReference>
<organism evidence="2 3">
    <name type="scientific">Streptomyces ficellus</name>
    <dbReference type="NCBI Taxonomy" id="1977088"/>
    <lineage>
        <taxon>Bacteria</taxon>
        <taxon>Bacillati</taxon>
        <taxon>Actinomycetota</taxon>
        <taxon>Actinomycetes</taxon>
        <taxon>Kitasatosporales</taxon>
        <taxon>Streptomycetaceae</taxon>
        <taxon>Streptomyces</taxon>
    </lineage>
</organism>
<dbReference type="SUPFAM" id="SSF50494">
    <property type="entry name" value="Trypsin-like serine proteases"/>
    <property type="match status" value="1"/>
</dbReference>
<dbReference type="Pfam" id="PF13365">
    <property type="entry name" value="Trypsin_2"/>
    <property type="match status" value="1"/>
</dbReference>
<protein>
    <submittedName>
        <fullName evidence="2">Trypsin-like peptidase domain-containing protein</fullName>
    </submittedName>
</protein>
<comment type="caution">
    <text evidence="2">The sequence shown here is derived from an EMBL/GenBank/DDBJ whole genome shotgun (WGS) entry which is preliminary data.</text>
</comment>
<proteinExistence type="predicted"/>
<dbReference type="InterPro" id="IPR045450">
    <property type="entry name" value="VMAP_C"/>
</dbReference>
<evidence type="ECO:0000313" key="3">
    <source>
        <dbReference type="Proteomes" id="UP001174050"/>
    </source>
</evidence>
<dbReference type="InterPro" id="IPR043504">
    <property type="entry name" value="Peptidase_S1_PA_chymotrypsin"/>
</dbReference>
<dbReference type="EMBL" id="JAUEPL010000042">
    <property type="protein sequence ID" value="MDN3297024.1"/>
    <property type="molecule type" value="Genomic_DNA"/>
</dbReference>
<gene>
    <name evidence="2" type="ORF">QWM81_23855</name>
</gene>
<keyword evidence="3" id="KW-1185">Reference proteome</keyword>
<feature type="domain" description="vWA-MoxR associated protein C-terminal" evidence="1">
    <location>
        <begin position="416"/>
        <end position="656"/>
    </location>
</feature>
<name>A0ABT7ZC02_9ACTN</name>
<dbReference type="Gene3D" id="2.40.10.10">
    <property type="entry name" value="Trypsin-like serine proteases"/>
    <property type="match status" value="2"/>
</dbReference>